<dbReference type="Gene3D" id="3.30.1360.120">
    <property type="entry name" value="Probable tRNA modification gtpase trme, domain 1"/>
    <property type="match status" value="1"/>
</dbReference>
<evidence type="ECO:0000256" key="1">
    <source>
        <dbReference type="ARBA" id="ARBA00022946"/>
    </source>
</evidence>
<dbReference type="PANTHER" id="PTHR22602:SF0">
    <property type="entry name" value="TRANSFERASE CAF17, MITOCHONDRIAL-RELATED"/>
    <property type="match status" value="1"/>
</dbReference>
<evidence type="ECO:0000313" key="3">
    <source>
        <dbReference type="EMBL" id="QSX78186.1"/>
    </source>
</evidence>
<dbReference type="InterPro" id="IPR027266">
    <property type="entry name" value="TrmE/GcvT-like"/>
</dbReference>
<dbReference type="NCBIfam" id="TIGR03317">
    <property type="entry name" value="ygfZ_signature"/>
    <property type="match status" value="1"/>
</dbReference>
<dbReference type="Gene3D" id="2.40.30.160">
    <property type="match status" value="1"/>
</dbReference>
<keyword evidence="4" id="KW-1185">Reference proteome</keyword>
<evidence type="ECO:0000256" key="2">
    <source>
        <dbReference type="PIRSR" id="PIRSR006487-1"/>
    </source>
</evidence>
<dbReference type="InterPro" id="IPR017703">
    <property type="entry name" value="YgfZ/GCV_T_CS"/>
</dbReference>
<feature type="binding site" evidence="2">
    <location>
        <position position="133"/>
    </location>
    <ligand>
        <name>substrate</name>
    </ligand>
</feature>
<dbReference type="Proteomes" id="UP000639274">
    <property type="component" value="Chromosome"/>
</dbReference>
<gene>
    <name evidence="3" type="ORF">I8J32_016100</name>
</gene>
<dbReference type="EMBL" id="CP071518">
    <property type="protein sequence ID" value="QSX78186.1"/>
    <property type="molecule type" value="Genomic_DNA"/>
</dbReference>
<accession>A0A974XYK9</accession>
<dbReference type="SUPFAM" id="SSF103025">
    <property type="entry name" value="Folate-binding domain"/>
    <property type="match status" value="1"/>
</dbReference>
<dbReference type="InterPro" id="IPR045179">
    <property type="entry name" value="YgfZ/GcvT"/>
</dbReference>
<dbReference type="PIRSF" id="PIRSF006487">
    <property type="entry name" value="GcvT"/>
    <property type="match status" value="1"/>
</dbReference>
<sequence>MHDNPQASPGAAFALPDHRAVSLSGRDAAAFAQAQFMNDLTALAPGQWQWSGWLTPKGRVIALFALLRVEAEHVLLVLPDADPVTFAAALQRFVFRSKVTIAVREDLRAEGAFTTPAMARGAQMGGSPGAGLELDAGADGGARTLRLVSTSTAGHDPAEVAAWAAFDLEHGLPRLPSSQSDHWTPQQLSLERLAAFSVKKGCYPGQEIVARTHFLGKVKRGLMLLESDVSLAAGSDVHGPDGMLGHLVAAAPGPSHLALAVVPLEHPHEALTVDGAPVRERPLRAGLAR</sequence>
<dbReference type="KEGG" id="lsf:I8J32_016100"/>
<dbReference type="RefSeq" id="WP_200613532.1">
    <property type="nucleotide sequence ID" value="NZ_CP071518.1"/>
</dbReference>
<name>A0A974XYK9_9GAMM</name>
<evidence type="ECO:0000313" key="4">
    <source>
        <dbReference type="Proteomes" id="UP000639274"/>
    </source>
</evidence>
<protein>
    <submittedName>
        <fullName evidence="3">Folate-binding protein YgfZ</fullName>
    </submittedName>
</protein>
<organism evidence="3 4">
    <name type="scientific">Agrilutibacter solisilvae</name>
    <dbReference type="NCBI Taxonomy" id="2763317"/>
    <lineage>
        <taxon>Bacteria</taxon>
        <taxon>Pseudomonadati</taxon>
        <taxon>Pseudomonadota</taxon>
        <taxon>Gammaproteobacteria</taxon>
        <taxon>Lysobacterales</taxon>
        <taxon>Lysobacteraceae</taxon>
        <taxon>Agrilutibacter</taxon>
    </lineage>
</organism>
<dbReference type="GO" id="GO:0016226">
    <property type="term" value="P:iron-sulfur cluster assembly"/>
    <property type="evidence" value="ECO:0007669"/>
    <property type="project" value="TreeGrafter"/>
</dbReference>
<keyword evidence="1" id="KW-0809">Transit peptide</keyword>
<proteinExistence type="predicted"/>
<dbReference type="PANTHER" id="PTHR22602">
    <property type="entry name" value="TRANSFERASE CAF17, MITOCHONDRIAL-RELATED"/>
    <property type="match status" value="1"/>
</dbReference>
<reference evidence="3 4" key="1">
    <citation type="submission" date="2021-03" db="EMBL/GenBank/DDBJ databases">
        <title>Lysobacter sp. nov. isolated from soil of gangwondo yeongwol, south Korea.</title>
        <authorList>
            <person name="Kim K.R."/>
            <person name="Kim K.H."/>
            <person name="Jeon C.O."/>
        </authorList>
    </citation>
    <scope>NUCLEOTIDE SEQUENCE [LARGE SCALE GENOMIC DNA]</scope>
    <source>
        <strain evidence="3 4">R19</strain>
    </source>
</reference>
<dbReference type="AlphaFoldDB" id="A0A974XYK9"/>